<dbReference type="Proteomes" id="UP000622653">
    <property type="component" value="Unassembled WGS sequence"/>
</dbReference>
<dbReference type="AlphaFoldDB" id="A0A8J7G8R7"/>
<organism evidence="2 3">
    <name type="scientific">Savagea serpentis</name>
    <dbReference type="NCBI Taxonomy" id="2785297"/>
    <lineage>
        <taxon>Bacteria</taxon>
        <taxon>Bacillati</taxon>
        <taxon>Bacillota</taxon>
        <taxon>Bacilli</taxon>
        <taxon>Bacillales</taxon>
        <taxon>Caryophanaceae</taxon>
        <taxon>Savagea</taxon>
    </lineage>
</organism>
<gene>
    <name evidence="2" type="ORF">IRY55_02640</name>
</gene>
<evidence type="ECO:0000313" key="2">
    <source>
        <dbReference type="EMBL" id="MBF4500249.1"/>
    </source>
</evidence>
<dbReference type="EMBL" id="JADKPV010000001">
    <property type="protein sequence ID" value="MBF4500249.1"/>
    <property type="molecule type" value="Genomic_DNA"/>
</dbReference>
<dbReference type="InterPro" id="IPR016977">
    <property type="entry name" value="ComGF"/>
</dbReference>
<dbReference type="RefSeq" id="WP_194561697.1">
    <property type="nucleotide sequence ID" value="NZ_JADKPV010000001.1"/>
</dbReference>
<keyword evidence="1" id="KW-1133">Transmembrane helix</keyword>
<name>A0A8J7G8R7_9BACL</name>
<feature type="transmembrane region" description="Helical" evidence="1">
    <location>
        <begin position="27"/>
        <end position="48"/>
    </location>
</feature>
<protein>
    <submittedName>
        <fullName evidence="2">ComGF family competence protein</fullName>
    </submittedName>
</protein>
<evidence type="ECO:0000313" key="3">
    <source>
        <dbReference type="Proteomes" id="UP000622653"/>
    </source>
</evidence>
<keyword evidence="3" id="KW-1185">Reference proteome</keyword>
<comment type="caution">
    <text evidence="2">The sequence shown here is derived from an EMBL/GenBank/DDBJ whole genome shotgun (WGS) entry which is preliminary data.</text>
</comment>
<sequence>MPFVWKEKMKKCVMTFNEERGSTLIELLLYVATFIMIAFITVFFITFFQKGTHFKITADEMQWGLFEYELHQMLTTQPYRNIVIHPETTLRLIEEHRTTFVEKYQDMIRFRSAQGGHVPLLINVHDVYFSMEREMIRVVVTMKGGEQFEGYFYPSIQEELEQ</sequence>
<proteinExistence type="predicted"/>
<keyword evidence="1" id="KW-0472">Membrane</keyword>
<evidence type="ECO:0000256" key="1">
    <source>
        <dbReference type="SAM" id="Phobius"/>
    </source>
</evidence>
<keyword evidence="1" id="KW-0812">Transmembrane</keyword>
<reference evidence="2" key="1">
    <citation type="submission" date="2020-11" db="EMBL/GenBank/DDBJ databases">
        <title>Multidrug resistant novel bacterium Savagea serpentis sp. nov., isolated from the scats of a vine snake (Ahaetulla nasuta).</title>
        <authorList>
            <person name="Venkata Ramana V."/>
            <person name="Vikas Patil S."/>
            <person name="Yogita Lugani V."/>
        </authorList>
    </citation>
    <scope>NUCLEOTIDE SEQUENCE</scope>
    <source>
        <strain evidence="2">SN6</strain>
    </source>
</reference>
<accession>A0A8J7G8R7</accession>
<dbReference type="Pfam" id="PF15980">
    <property type="entry name" value="ComGF"/>
    <property type="match status" value="1"/>
</dbReference>